<sequence length="74" mass="8082">MWIREQSKSSLGGFFFGSSRLFFASEKGWRVHLASSSLIWTSQSPIVARSIAASRGCHSMPSSSKSDDKRIASG</sequence>
<evidence type="ECO:0000313" key="2">
    <source>
        <dbReference type="EMBL" id="KAJ8477626.1"/>
    </source>
</evidence>
<evidence type="ECO:0000256" key="1">
    <source>
        <dbReference type="SAM" id="MobiDB-lite"/>
    </source>
</evidence>
<dbReference type="EMBL" id="JAQQAF010000006">
    <property type="protein sequence ID" value="KAJ8477626.1"/>
    <property type="molecule type" value="Genomic_DNA"/>
</dbReference>
<proteinExistence type="predicted"/>
<keyword evidence="3" id="KW-1185">Reference proteome</keyword>
<evidence type="ECO:0000313" key="3">
    <source>
        <dbReference type="Proteomes" id="UP001222027"/>
    </source>
</evidence>
<gene>
    <name evidence="2" type="ORF">OPV22_021353</name>
</gene>
<dbReference type="Proteomes" id="UP001222027">
    <property type="component" value="Unassembled WGS sequence"/>
</dbReference>
<name>A0AAV8QGQ4_ENSVE</name>
<dbReference type="AlphaFoldDB" id="A0AAV8QGQ4"/>
<feature type="compositionally biased region" description="Basic and acidic residues" evidence="1">
    <location>
        <begin position="65"/>
        <end position="74"/>
    </location>
</feature>
<reference evidence="2 3" key="1">
    <citation type="submission" date="2022-12" db="EMBL/GenBank/DDBJ databases">
        <title>Chromosome-scale assembly of the Ensete ventricosum genome.</title>
        <authorList>
            <person name="Dussert Y."/>
            <person name="Stocks J."/>
            <person name="Wendawek A."/>
            <person name="Woldeyes F."/>
            <person name="Nichols R.A."/>
            <person name="Borrell J.S."/>
        </authorList>
    </citation>
    <scope>NUCLEOTIDE SEQUENCE [LARGE SCALE GENOMIC DNA]</scope>
    <source>
        <strain evidence="3">cv. Maze</strain>
        <tissue evidence="2">Seeds</tissue>
    </source>
</reference>
<accession>A0AAV8QGQ4</accession>
<feature type="region of interest" description="Disordered" evidence="1">
    <location>
        <begin position="53"/>
        <end position="74"/>
    </location>
</feature>
<organism evidence="2 3">
    <name type="scientific">Ensete ventricosum</name>
    <name type="common">Abyssinian banana</name>
    <name type="synonym">Musa ensete</name>
    <dbReference type="NCBI Taxonomy" id="4639"/>
    <lineage>
        <taxon>Eukaryota</taxon>
        <taxon>Viridiplantae</taxon>
        <taxon>Streptophyta</taxon>
        <taxon>Embryophyta</taxon>
        <taxon>Tracheophyta</taxon>
        <taxon>Spermatophyta</taxon>
        <taxon>Magnoliopsida</taxon>
        <taxon>Liliopsida</taxon>
        <taxon>Zingiberales</taxon>
        <taxon>Musaceae</taxon>
        <taxon>Ensete</taxon>
    </lineage>
</organism>
<protein>
    <submittedName>
        <fullName evidence="2">Uncharacterized protein</fullName>
    </submittedName>
</protein>
<comment type="caution">
    <text evidence="2">The sequence shown here is derived from an EMBL/GenBank/DDBJ whole genome shotgun (WGS) entry which is preliminary data.</text>
</comment>